<dbReference type="Ensembl" id="ENSSPUT00000025949.1">
    <property type="protein sequence ID" value="ENSSPUP00000024312.1"/>
    <property type="gene ID" value="ENSSPUG00000018641.1"/>
</dbReference>
<sequence length="78" mass="8632">MSAAADDTAGDLPVRDVGLNLAGVGGLQESAAAQNVKARQAVSRVNRKELEDRFLRLHDENILLKQHAHKQEDKIKRF</sequence>
<dbReference type="InterPro" id="IPR031139">
    <property type="entry name" value="RPGRIP1_fam"/>
</dbReference>
<reference evidence="1" key="2">
    <citation type="submission" date="2025-09" db="UniProtKB">
        <authorList>
            <consortium name="Ensembl"/>
        </authorList>
    </citation>
    <scope>IDENTIFICATION</scope>
</reference>
<evidence type="ECO:0000313" key="1">
    <source>
        <dbReference type="Ensembl" id="ENSSPUP00000024312.1"/>
    </source>
</evidence>
<dbReference type="PANTHER" id="PTHR14240">
    <property type="entry name" value="RETINITIS PIGMENTOSA GTPASE REGULATOR-INTERACTING PROTEIN"/>
    <property type="match status" value="1"/>
</dbReference>
<dbReference type="GO" id="GO:0031870">
    <property type="term" value="F:thromboxane A2 receptor binding"/>
    <property type="evidence" value="ECO:0007669"/>
    <property type="project" value="TreeGrafter"/>
</dbReference>
<evidence type="ECO:0008006" key="3">
    <source>
        <dbReference type="Google" id="ProtNLM"/>
    </source>
</evidence>
<dbReference type="GeneTree" id="ENSGT00520000055620"/>
<keyword evidence="2" id="KW-1185">Reference proteome</keyword>
<dbReference type="Proteomes" id="UP000694392">
    <property type="component" value="Unplaced"/>
</dbReference>
<dbReference type="GO" id="GO:0046548">
    <property type="term" value="P:retinal rod cell development"/>
    <property type="evidence" value="ECO:0007669"/>
    <property type="project" value="TreeGrafter"/>
</dbReference>
<dbReference type="GO" id="GO:1905515">
    <property type="term" value="P:non-motile cilium assembly"/>
    <property type="evidence" value="ECO:0007669"/>
    <property type="project" value="TreeGrafter"/>
</dbReference>
<dbReference type="GO" id="GO:0032391">
    <property type="term" value="C:photoreceptor connecting cilium"/>
    <property type="evidence" value="ECO:0007669"/>
    <property type="project" value="TreeGrafter"/>
</dbReference>
<protein>
    <recommendedName>
        <fullName evidence="3">Protein fantom</fullName>
    </recommendedName>
</protein>
<proteinExistence type="predicted"/>
<dbReference type="AlphaFoldDB" id="A0A8D0HMN7"/>
<evidence type="ECO:0000313" key="2">
    <source>
        <dbReference type="Proteomes" id="UP000694392"/>
    </source>
</evidence>
<dbReference type="OMA" id="MQISQEE"/>
<accession>A0A8D0HMN7</accession>
<name>A0A8D0HMN7_SPHPU</name>
<reference evidence="1" key="1">
    <citation type="submission" date="2025-08" db="UniProtKB">
        <authorList>
            <consortium name="Ensembl"/>
        </authorList>
    </citation>
    <scope>IDENTIFICATION</scope>
</reference>
<organism evidence="1 2">
    <name type="scientific">Sphenodon punctatus</name>
    <name type="common">Tuatara</name>
    <name type="synonym">Hatteria punctata</name>
    <dbReference type="NCBI Taxonomy" id="8508"/>
    <lineage>
        <taxon>Eukaryota</taxon>
        <taxon>Metazoa</taxon>
        <taxon>Chordata</taxon>
        <taxon>Craniata</taxon>
        <taxon>Vertebrata</taxon>
        <taxon>Euteleostomi</taxon>
        <taxon>Lepidosauria</taxon>
        <taxon>Sphenodontia</taxon>
        <taxon>Sphenodontidae</taxon>
        <taxon>Sphenodon</taxon>
    </lineage>
</organism>
<dbReference type="PANTHER" id="PTHR14240:SF4">
    <property type="entry name" value="PROTEIN FANTOM"/>
    <property type="match status" value="1"/>
</dbReference>